<accession>A0A2Z7AGW5</accession>
<feature type="compositionally biased region" description="Basic and acidic residues" evidence="2">
    <location>
        <begin position="173"/>
        <end position="190"/>
    </location>
</feature>
<feature type="coiled-coil region" evidence="1">
    <location>
        <begin position="75"/>
        <end position="125"/>
    </location>
</feature>
<keyword evidence="1" id="KW-0175">Coiled coil</keyword>
<evidence type="ECO:0000313" key="4">
    <source>
        <dbReference type="Proteomes" id="UP000250235"/>
    </source>
</evidence>
<dbReference type="EMBL" id="KV017449">
    <property type="protein sequence ID" value="KZV18504.1"/>
    <property type="molecule type" value="Genomic_DNA"/>
</dbReference>
<evidence type="ECO:0000256" key="2">
    <source>
        <dbReference type="SAM" id="MobiDB-lite"/>
    </source>
</evidence>
<keyword evidence="4" id="KW-1185">Reference proteome</keyword>
<organism evidence="3 4">
    <name type="scientific">Dorcoceras hygrometricum</name>
    <dbReference type="NCBI Taxonomy" id="472368"/>
    <lineage>
        <taxon>Eukaryota</taxon>
        <taxon>Viridiplantae</taxon>
        <taxon>Streptophyta</taxon>
        <taxon>Embryophyta</taxon>
        <taxon>Tracheophyta</taxon>
        <taxon>Spermatophyta</taxon>
        <taxon>Magnoliopsida</taxon>
        <taxon>eudicotyledons</taxon>
        <taxon>Gunneridae</taxon>
        <taxon>Pentapetalae</taxon>
        <taxon>asterids</taxon>
        <taxon>lamiids</taxon>
        <taxon>Lamiales</taxon>
        <taxon>Gesneriaceae</taxon>
        <taxon>Didymocarpoideae</taxon>
        <taxon>Trichosporeae</taxon>
        <taxon>Loxocarpinae</taxon>
        <taxon>Dorcoceras</taxon>
    </lineage>
</organism>
<feature type="region of interest" description="Disordered" evidence="2">
    <location>
        <begin position="173"/>
        <end position="226"/>
    </location>
</feature>
<evidence type="ECO:0000256" key="1">
    <source>
        <dbReference type="SAM" id="Coils"/>
    </source>
</evidence>
<reference evidence="3 4" key="1">
    <citation type="journal article" date="2015" name="Proc. Natl. Acad. Sci. U.S.A.">
        <title>The resurrection genome of Boea hygrometrica: A blueprint for survival of dehydration.</title>
        <authorList>
            <person name="Xiao L."/>
            <person name="Yang G."/>
            <person name="Zhang L."/>
            <person name="Yang X."/>
            <person name="Zhao S."/>
            <person name="Ji Z."/>
            <person name="Zhou Q."/>
            <person name="Hu M."/>
            <person name="Wang Y."/>
            <person name="Chen M."/>
            <person name="Xu Y."/>
            <person name="Jin H."/>
            <person name="Xiao X."/>
            <person name="Hu G."/>
            <person name="Bao F."/>
            <person name="Hu Y."/>
            <person name="Wan P."/>
            <person name="Li L."/>
            <person name="Deng X."/>
            <person name="Kuang T."/>
            <person name="Xiang C."/>
            <person name="Zhu J.K."/>
            <person name="Oliver M.J."/>
            <person name="He Y."/>
        </authorList>
    </citation>
    <scope>NUCLEOTIDE SEQUENCE [LARGE SCALE GENOMIC DNA]</scope>
    <source>
        <strain evidence="4">cv. XS01</strain>
    </source>
</reference>
<gene>
    <name evidence="3" type="ORF">F511_10254</name>
</gene>
<dbReference type="Proteomes" id="UP000250235">
    <property type="component" value="Unassembled WGS sequence"/>
</dbReference>
<evidence type="ECO:0000313" key="3">
    <source>
        <dbReference type="EMBL" id="KZV18504.1"/>
    </source>
</evidence>
<protein>
    <submittedName>
        <fullName evidence="3">Uncharacterized protein</fullName>
    </submittedName>
</protein>
<dbReference type="AlphaFoldDB" id="A0A2Z7AGW5"/>
<feature type="compositionally biased region" description="Acidic residues" evidence="2">
    <location>
        <begin position="191"/>
        <end position="218"/>
    </location>
</feature>
<name>A0A2Z7AGW5_9LAMI</name>
<proteinExistence type="predicted"/>
<sequence length="226" mass="25340">MAPTAAVATKFICNIALDRDMERVAGASDTEVVDLFASQIAAAVVWGGEVVKRLTRAQREANDHRQLFLEAMELKLVAERTARATEEEAMRAELEVALEGRTVAEDELEEVRARAAEEVEGMKVEVANAQVLWKEDFLRSLEFDRLCMKKSVAYFKSGFDGAVAQFRAHGYPEEKHPAPFLDMKKALREMPDEEEKAEEEEEEEEVSGDESPPQDEDVPPSPLNEL</sequence>